<evidence type="ECO:0000313" key="8">
    <source>
        <dbReference type="Proteomes" id="UP000249377"/>
    </source>
</evidence>
<evidence type="ECO:0000313" key="7">
    <source>
        <dbReference type="EMBL" id="RAQ30468.1"/>
    </source>
</evidence>
<comment type="caution">
    <text evidence="7">The sequence shown here is derived from an EMBL/GenBank/DDBJ whole genome shotgun (WGS) entry which is preliminary data.</text>
</comment>
<evidence type="ECO:0000256" key="3">
    <source>
        <dbReference type="ARBA" id="ARBA00022741"/>
    </source>
</evidence>
<keyword evidence="8" id="KW-1185">Reference proteome</keyword>
<name>A0A328UG31_9FIRM</name>
<dbReference type="GO" id="GO:0005829">
    <property type="term" value="C:cytosol"/>
    <property type="evidence" value="ECO:0007669"/>
    <property type="project" value="TreeGrafter"/>
</dbReference>
<dbReference type="InterPro" id="IPR029056">
    <property type="entry name" value="Ribokinase-like"/>
</dbReference>
<evidence type="ECO:0000259" key="6">
    <source>
        <dbReference type="Pfam" id="PF08543"/>
    </source>
</evidence>
<dbReference type="GO" id="GO:0005524">
    <property type="term" value="F:ATP binding"/>
    <property type="evidence" value="ECO:0007669"/>
    <property type="project" value="UniProtKB-KW"/>
</dbReference>
<dbReference type="Pfam" id="PF08543">
    <property type="entry name" value="Phos_pyr_kin"/>
    <property type="match status" value="1"/>
</dbReference>
<organism evidence="7 8">
    <name type="scientific">Hydrogeniiclostridium mannosilyticum</name>
    <dbReference type="NCBI Taxonomy" id="2764322"/>
    <lineage>
        <taxon>Bacteria</taxon>
        <taxon>Bacillati</taxon>
        <taxon>Bacillota</taxon>
        <taxon>Clostridia</taxon>
        <taxon>Eubacteriales</taxon>
        <taxon>Acutalibacteraceae</taxon>
        <taxon>Hydrogeniiclostridium</taxon>
    </lineage>
</organism>
<reference evidence="7 8" key="1">
    <citation type="submission" date="2018-06" db="EMBL/GenBank/DDBJ databases">
        <title>Noncontiguous genome sequence of Ruminococcaceae bacterium ASD2818.</title>
        <authorList>
            <person name="Chaplin A.V."/>
            <person name="Sokolova S.R."/>
            <person name="Kochetkova T.O."/>
            <person name="Goltsov A.Y."/>
            <person name="Trofimov D.Y."/>
            <person name="Efimov B.A."/>
        </authorList>
    </citation>
    <scope>NUCLEOTIDE SEQUENCE [LARGE SCALE GENOMIC DNA]</scope>
    <source>
        <strain evidence="7 8">ASD2818</strain>
    </source>
</reference>
<dbReference type="GO" id="GO:0008478">
    <property type="term" value="F:pyridoxal kinase activity"/>
    <property type="evidence" value="ECO:0007669"/>
    <property type="project" value="UniProtKB-EC"/>
</dbReference>
<feature type="domain" description="Pyridoxamine kinase/Phosphomethylpyrimidine kinase" evidence="6">
    <location>
        <begin position="69"/>
        <end position="259"/>
    </location>
</feature>
<keyword evidence="2 7" id="KW-0808">Transferase</keyword>
<dbReference type="InterPro" id="IPR013749">
    <property type="entry name" value="PM/HMP-P_kinase-1"/>
</dbReference>
<evidence type="ECO:0000256" key="1">
    <source>
        <dbReference type="ARBA" id="ARBA00012104"/>
    </source>
</evidence>
<dbReference type="SUPFAM" id="SSF53613">
    <property type="entry name" value="Ribokinase-like"/>
    <property type="match status" value="1"/>
</dbReference>
<evidence type="ECO:0000256" key="5">
    <source>
        <dbReference type="ARBA" id="ARBA00022840"/>
    </source>
</evidence>
<keyword evidence="3" id="KW-0547">Nucleotide-binding</keyword>
<dbReference type="RefSeq" id="WP_112331665.1">
    <property type="nucleotide sequence ID" value="NZ_QLYR01000001.1"/>
</dbReference>
<dbReference type="PANTHER" id="PTHR10534:SF2">
    <property type="entry name" value="PYRIDOXAL KINASE"/>
    <property type="match status" value="1"/>
</dbReference>
<dbReference type="AlphaFoldDB" id="A0A328UG31"/>
<dbReference type="NCBIfam" id="NF005491">
    <property type="entry name" value="PRK07105.1"/>
    <property type="match status" value="1"/>
</dbReference>
<proteinExistence type="predicted"/>
<dbReference type="Gene3D" id="3.40.1190.20">
    <property type="match status" value="1"/>
</dbReference>
<protein>
    <recommendedName>
        <fullName evidence="1">pyridoxal kinase</fullName>
        <ecNumber evidence="1">2.7.1.35</ecNumber>
    </recommendedName>
</protein>
<keyword evidence="5" id="KW-0067">ATP-binding</keyword>
<dbReference type="EMBL" id="QLYR01000001">
    <property type="protein sequence ID" value="RAQ30468.1"/>
    <property type="molecule type" value="Genomic_DNA"/>
</dbReference>
<dbReference type="InterPro" id="IPR004625">
    <property type="entry name" value="PyrdxlKinase"/>
</dbReference>
<keyword evidence="4 7" id="KW-0418">Kinase</keyword>
<dbReference type="CDD" id="cd01173">
    <property type="entry name" value="pyridoxal_pyridoxamine_kinase"/>
    <property type="match status" value="1"/>
</dbReference>
<dbReference type="PANTHER" id="PTHR10534">
    <property type="entry name" value="PYRIDOXAL KINASE"/>
    <property type="match status" value="1"/>
</dbReference>
<accession>A0A328UG31</accession>
<sequence>MQRRVAAIHDLSGLGRCSLSVIMPVLAASGAECCALPTALLSSHTGGLAGYTYRDLTDDMAGFARQWSALNIPFSALYSGFLGSARQIEVVSEIFSQLKGPKTVVLVDPVMADHGKLYKTYTEEMAGRMVELCRHADIITPNLTEAGLLLGLPYRGEPKMEEEVTEVLRRLAELGPRKVVLTGVSRGKMELGSAGYDRETGSYYYAFAPRVAGSFPGTGDLYSSALLAGLLRGKELGQAMQIAVDYTQGSIARTWAAGTDPRLGVNFEAGIPGFIKALGLNE</sequence>
<evidence type="ECO:0000256" key="2">
    <source>
        <dbReference type="ARBA" id="ARBA00022679"/>
    </source>
</evidence>
<gene>
    <name evidence="7" type="ORF">DPQ25_02915</name>
</gene>
<evidence type="ECO:0000256" key="4">
    <source>
        <dbReference type="ARBA" id="ARBA00022777"/>
    </source>
</evidence>
<dbReference type="GO" id="GO:0009443">
    <property type="term" value="P:pyridoxal 5'-phosphate salvage"/>
    <property type="evidence" value="ECO:0007669"/>
    <property type="project" value="InterPro"/>
</dbReference>
<dbReference type="Proteomes" id="UP000249377">
    <property type="component" value="Unassembled WGS sequence"/>
</dbReference>
<dbReference type="EC" id="2.7.1.35" evidence="1"/>